<dbReference type="GO" id="GO:0016829">
    <property type="term" value="F:lyase activity"/>
    <property type="evidence" value="ECO:0007669"/>
    <property type="project" value="InterPro"/>
</dbReference>
<dbReference type="AlphaFoldDB" id="A0A432VZG6"/>
<dbReference type="EMBL" id="PIPI01000001">
    <property type="protein sequence ID" value="RUO22047.1"/>
    <property type="molecule type" value="Genomic_DNA"/>
</dbReference>
<protein>
    <submittedName>
        <fullName evidence="1">Uncharacterized protein</fullName>
    </submittedName>
</protein>
<accession>A0A432VZG6</accession>
<comment type="caution">
    <text evidence="1">The sequence shown here is derived from an EMBL/GenBank/DDBJ whole genome shotgun (WGS) entry which is preliminary data.</text>
</comment>
<organism evidence="1 2">
    <name type="scientific">Aliidiomarina haloalkalitolerans</name>
    <dbReference type="NCBI Taxonomy" id="859059"/>
    <lineage>
        <taxon>Bacteria</taxon>
        <taxon>Pseudomonadati</taxon>
        <taxon>Pseudomonadota</taxon>
        <taxon>Gammaproteobacteria</taxon>
        <taxon>Alteromonadales</taxon>
        <taxon>Idiomarinaceae</taxon>
        <taxon>Aliidiomarina</taxon>
    </lineage>
</organism>
<proteinExistence type="predicted"/>
<dbReference type="Gene3D" id="2.40.128.590">
    <property type="entry name" value="CpcT/CpeT domain"/>
    <property type="match status" value="1"/>
</dbReference>
<name>A0A432VZG6_9GAMM</name>
<evidence type="ECO:0000313" key="2">
    <source>
        <dbReference type="Proteomes" id="UP000288212"/>
    </source>
</evidence>
<dbReference type="Pfam" id="PF06206">
    <property type="entry name" value="CpeT"/>
    <property type="match status" value="1"/>
</dbReference>
<dbReference type="InterPro" id="IPR010404">
    <property type="entry name" value="CpcT/CpeT"/>
</dbReference>
<evidence type="ECO:0000313" key="1">
    <source>
        <dbReference type="EMBL" id="RUO22047.1"/>
    </source>
</evidence>
<dbReference type="Proteomes" id="UP000288212">
    <property type="component" value="Unassembled WGS sequence"/>
</dbReference>
<gene>
    <name evidence="1" type="ORF">CWE06_04240</name>
</gene>
<reference evidence="1 2" key="1">
    <citation type="journal article" date="2011" name="Front. Microbiol.">
        <title>Genomic signatures of strain selection and enhancement in Bacillus atrophaeus var. globigii, a historical biowarfare simulant.</title>
        <authorList>
            <person name="Gibbons H.S."/>
            <person name="Broomall S.M."/>
            <person name="McNew L.A."/>
            <person name="Daligault H."/>
            <person name="Chapman C."/>
            <person name="Bruce D."/>
            <person name="Karavis M."/>
            <person name="Krepps M."/>
            <person name="McGregor P.A."/>
            <person name="Hong C."/>
            <person name="Park K.H."/>
            <person name="Akmal A."/>
            <person name="Feldman A."/>
            <person name="Lin J.S."/>
            <person name="Chang W.E."/>
            <person name="Higgs B.W."/>
            <person name="Demirev P."/>
            <person name="Lindquist J."/>
            <person name="Liem A."/>
            <person name="Fochler E."/>
            <person name="Read T.D."/>
            <person name="Tapia R."/>
            <person name="Johnson S."/>
            <person name="Bishop-Lilly K.A."/>
            <person name="Detter C."/>
            <person name="Han C."/>
            <person name="Sozhamannan S."/>
            <person name="Rosenzweig C.N."/>
            <person name="Skowronski E.W."/>
        </authorList>
    </citation>
    <scope>NUCLEOTIDE SEQUENCE [LARGE SCALE GENOMIC DNA]</scope>
    <source>
        <strain evidence="1 2">AK5</strain>
    </source>
</reference>
<keyword evidence="2" id="KW-1185">Reference proteome</keyword>
<sequence length="311" mass="35303">MSLLTISVASLFFVSASTSDHSADQTIERLATWMQGDFSNMRFIIEHGGSGQPPILLKHRVVREEQGRPAIVVQQSWLSQPQQGYRFQLLRFQQNRDGSIQQMIYPLTAQTYAGVLESSSFSEASLENLVALEGCEVRWTASETEFLGERRGEYCSFIDEYGEEVHWQTRLTLNPYQYAVDDVAVTSQGEQIIGQVDGVPVVNERIRFFTADIQFLPAGANASDDEAWISASTRQPLNDHEQRVALMDADGSQFFGHEIQVLGNVYDPEELRIRIYRSGEETPLTELHMAYSEGNWQANSERVRLRLQVRD</sequence>
<dbReference type="InterPro" id="IPR038672">
    <property type="entry name" value="CpcT/CpeT_sf"/>
</dbReference>